<reference evidence="8 9" key="2">
    <citation type="journal article" date="2024" name="Int. J. Syst. Evol. Microbiol.">
        <title>Promethearchaeum syntrophicum gen. nov., sp. nov., an anaerobic, obligately syntrophic archaeon, the first isolate of the lineage 'Asgard' archaea, and proposal of the new archaeal phylum Promethearchaeota phyl. nov. and kingdom Promethearchaeati regn. nov.</title>
        <authorList>
            <person name="Imachi H."/>
            <person name="Nobu M.K."/>
            <person name="Kato S."/>
            <person name="Takaki Y."/>
            <person name="Miyazaki M."/>
            <person name="Miyata M."/>
            <person name="Ogawara M."/>
            <person name="Saito Y."/>
            <person name="Sakai S."/>
            <person name="Tahara Y.O."/>
            <person name="Takano Y."/>
            <person name="Tasumi E."/>
            <person name="Uematsu K."/>
            <person name="Yoshimura T."/>
            <person name="Itoh T."/>
            <person name="Ohkuma M."/>
            <person name="Takai K."/>
        </authorList>
    </citation>
    <scope>NUCLEOTIDE SEQUENCE [LARGE SCALE GENOMIC DNA]</scope>
    <source>
        <strain evidence="8 9">MK-D1</strain>
    </source>
</reference>
<dbReference type="PROSITE" id="PS51273">
    <property type="entry name" value="GATASE_TYPE_1"/>
    <property type="match status" value="1"/>
</dbReference>
<keyword evidence="4" id="KW-0658">Purine biosynthesis</keyword>
<dbReference type="OrthoDB" id="6486at2157"/>
<keyword evidence="1" id="KW-0963">Cytoplasm</keyword>
<dbReference type="GO" id="GO:0016787">
    <property type="term" value="F:hydrolase activity"/>
    <property type="evidence" value="ECO:0007669"/>
    <property type="project" value="UniProtKB-KW"/>
</dbReference>
<keyword evidence="9" id="KW-1185">Reference proteome</keyword>
<gene>
    <name evidence="8" type="ORF">DSAG12_02196</name>
</gene>
<dbReference type="GO" id="GO:0004642">
    <property type="term" value="F:phosphoribosylformylglycinamidine synthase activity"/>
    <property type="evidence" value="ECO:0007669"/>
    <property type="project" value="InterPro"/>
</dbReference>
<sequence>MVNVCIITGFGINSDYESKYAFELAGADIVNRVHVNDLINKKENLENYNILMFPGGFAFADDLGSGRVLANKFRYNLREDLTNFINADKLIFGVCNGFQVLVKMGVLPELDGVQYQQEVSLIGNASGLFEGRWVQLKPLKSPCVWTHDYKHNLEVPVRHGEGQFVVKDKKTLEKLWERNLVPFVYDPDEYPNNPNGSIDGIAAICNDSGHIFGMMPHPECHLNKYQHPKWTRGKIPAENGLKIFKNAVEYIRKKQI</sequence>
<dbReference type="Proteomes" id="UP000321408">
    <property type="component" value="Chromosome"/>
</dbReference>
<dbReference type="InterPro" id="IPR010075">
    <property type="entry name" value="PRibForGlyAmidine_synth_PurQ"/>
</dbReference>
<reference evidence="8 9" key="1">
    <citation type="journal article" date="2020" name="Nature">
        <title>Isolation of an archaeon at the prokaryote-eukaryote interface.</title>
        <authorList>
            <person name="Imachi H."/>
            <person name="Nobu M.K."/>
            <person name="Nakahara N."/>
            <person name="Morono Y."/>
            <person name="Ogawara M."/>
            <person name="Takaki Y."/>
            <person name="Takano Y."/>
            <person name="Uematsu K."/>
            <person name="Ikuta T."/>
            <person name="Ito M."/>
            <person name="Matsui Y."/>
            <person name="Miyazaki M."/>
            <person name="Murata K."/>
            <person name="Saito Y."/>
            <person name="Sakai S."/>
            <person name="Song C."/>
            <person name="Tasumi E."/>
            <person name="Yamanaka Y."/>
            <person name="Yamaguchi T."/>
            <person name="Kamagata Y."/>
            <person name="Tamaki H."/>
            <person name="Takai K."/>
        </authorList>
    </citation>
    <scope>NUCLEOTIDE SEQUENCE [LARGE SCALE GENOMIC DNA]</scope>
    <source>
        <strain evidence="8 9">MK-D1</strain>
    </source>
</reference>
<evidence type="ECO:0000256" key="5">
    <source>
        <dbReference type="ARBA" id="ARBA00022801"/>
    </source>
</evidence>
<dbReference type="EMBL" id="CP042905">
    <property type="protein sequence ID" value="QEE16366.1"/>
    <property type="molecule type" value="Genomic_DNA"/>
</dbReference>
<evidence type="ECO:0000256" key="2">
    <source>
        <dbReference type="ARBA" id="ARBA00022598"/>
    </source>
</evidence>
<dbReference type="GeneID" id="41330185"/>
<keyword evidence="6" id="KW-0067">ATP-binding</keyword>
<accession>A0A5B9DCE2</accession>
<keyword evidence="7" id="KW-0315">Glutamine amidotransferase</keyword>
<proteinExistence type="predicted"/>
<evidence type="ECO:0000313" key="8">
    <source>
        <dbReference type="EMBL" id="QEE16366.1"/>
    </source>
</evidence>
<evidence type="ECO:0000313" key="9">
    <source>
        <dbReference type="Proteomes" id="UP000321408"/>
    </source>
</evidence>
<dbReference type="InterPro" id="IPR029062">
    <property type="entry name" value="Class_I_gatase-like"/>
</dbReference>
<keyword evidence="5" id="KW-0378">Hydrolase</keyword>
<evidence type="ECO:0000256" key="3">
    <source>
        <dbReference type="ARBA" id="ARBA00022741"/>
    </source>
</evidence>
<organism evidence="8 9">
    <name type="scientific">Promethearchaeum syntrophicum</name>
    <dbReference type="NCBI Taxonomy" id="2594042"/>
    <lineage>
        <taxon>Archaea</taxon>
        <taxon>Promethearchaeati</taxon>
        <taxon>Promethearchaeota</taxon>
        <taxon>Promethearchaeia</taxon>
        <taxon>Promethearchaeales</taxon>
        <taxon>Promethearchaeaceae</taxon>
        <taxon>Promethearchaeum</taxon>
    </lineage>
</organism>
<dbReference type="KEGG" id="psyt:DSAG12_02196"/>
<evidence type="ECO:0000256" key="6">
    <source>
        <dbReference type="ARBA" id="ARBA00022840"/>
    </source>
</evidence>
<dbReference type="GO" id="GO:0005524">
    <property type="term" value="F:ATP binding"/>
    <property type="evidence" value="ECO:0007669"/>
    <property type="project" value="UniProtKB-KW"/>
</dbReference>
<evidence type="ECO:0000256" key="4">
    <source>
        <dbReference type="ARBA" id="ARBA00022755"/>
    </source>
</evidence>
<name>A0A5B9DCE2_9ARCH</name>
<keyword evidence="2" id="KW-0436">Ligase</keyword>
<dbReference type="PANTHER" id="PTHR10099">
    <property type="entry name" value="PHOSPHORIBOSYLFORMYLGLYCINAMIDINE SYNTHASE"/>
    <property type="match status" value="1"/>
</dbReference>
<dbReference type="GO" id="GO:0006189">
    <property type="term" value="P:'de novo' IMP biosynthetic process"/>
    <property type="evidence" value="ECO:0007669"/>
    <property type="project" value="InterPro"/>
</dbReference>
<dbReference type="SUPFAM" id="SSF52317">
    <property type="entry name" value="Class I glutamine amidotransferase-like"/>
    <property type="match status" value="1"/>
</dbReference>
<dbReference type="SMART" id="SM01211">
    <property type="entry name" value="GATase_5"/>
    <property type="match status" value="1"/>
</dbReference>
<evidence type="ECO:0000256" key="7">
    <source>
        <dbReference type="ARBA" id="ARBA00022962"/>
    </source>
</evidence>
<dbReference type="Gene3D" id="3.40.50.880">
    <property type="match status" value="1"/>
</dbReference>
<dbReference type="RefSeq" id="WP_147663250.1">
    <property type="nucleotide sequence ID" value="NZ_CP042905.2"/>
</dbReference>
<dbReference type="GO" id="GO:0005737">
    <property type="term" value="C:cytoplasm"/>
    <property type="evidence" value="ECO:0007669"/>
    <property type="project" value="TreeGrafter"/>
</dbReference>
<protein>
    <submittedName>
        <fullName evidence="8">Phosphoribosylformylglycinamidine synthase subunit PurQ</fullName>
    </submittedName>
</protein>
<dbReference type="AlphaFoldDB" id="A0A5B9DCE2"/>
<dbReference type="PANTHER" id="PTHR10099:SF1">
    <property type="entry name" value="PHOSPHORIBOSYLFORMYLGLYCINAMIDINE SYNTHASE"/>
    <property type="match status" value="1"/>
</dbReference>
<dbReference type="Pfam" id="PF13507">
    <property type="entry name" value="GATase_5"/>
    <property type="match status" value="1"/>
</dbReference>
<dbReference type="PIRSF" id="PIRSF001586">
    <property type="entry name" value="FGAM_synth_I"/>
    <property type="match status" value="1"/>
</dbReference>
<keyword evidence="3" id="KW-0547">Nucleotide-binding</keyword>
<evidence type="ECO:0000256" key="1">
    <source>
        <dbReference type="ARBA" id="ARBA00022490"/>
    </source>
</evidence>